<keyword evidence="2" id="KW-1133">Transmembrane helix</keyword>
<feature type="region of interest" description="Disordered" evidence="1">
    <location>
        <begin position="41"/>
        <end position="83"/>
    </location>
</feature>
<keyword evidence="2" id="KW-0472">Membrane</keyword>
<accession>A0ABP7JWK4</accession>
<sequence>MTQQESYRVEAAHSRNGGIYFTLGAIVVALGVVVYLMAGGETEPRETSQSPASVTITNDAPDNGASVSVTGDAPAATDAAPSE</sequence>
<keyword evidence="2" id="KW-0812">Transmembrane</keyword>
<evidence type="ECO:0000313" key="4">
    <source>
        <dbReference type="Proteomes" id="UP001399917"/>
    </source>
</evidence>
<dbReference type="EMBL" id="BAABDF010000003">
    <property type="protein sequence ID" value="GAA3856565.1"/>
    <property type="molecule type" value="Genomic_DNA"/>
</dbReference>
<name>A0ABP7JWK4_9RHOB</name>
<feature type="compositionally biased region" description="Low complexity" evidence="1">
    <location>
        <begin position="70"/>
        <end position="83"/>
    </location>
</feature>
<feature type="compositionally biased region" description="Polar residues" evidence="1">
    <location>
        <begin position="47"/>
        <end position="69"/>
    </location>
</feature>
<comment type="caution">
    <text evidence="3">The sequence shown here is derived from an EMBL/GenBank/DDBJ whole genome shotgun (WGS) entry which is preliminary data.</text>
</comment>
<proteinExistence type="predicted"/>
<reference evidence="4" key="1">
    <citation type="journal article" date="2019" name="Int. J. Syst. Evol. Microbiol.">
        <title>The Global Catalogue of Microorganisms (GCM) 10K type strain sequencing project: providing services to taxonomists for standard genome sequencing and annotation.</title>
        <authorList>
            <consortium name="The Broad Institute Genomics Platform"/>
            <consortium name="The Broad Institute Genome Sequencing Center for Infectious Disease"/>
            <person name="Wu L."/>
            <person name="Ma J."/>
        </authorList>
    </citation>
    <scope>NUCLEOTIDE SEQUENCE [LARGE SCALE GENOMIC DNA]</scope>
    <source>
        <strain evidence="4">JCM 17190</strain>
    </source>
</reference>
<evidence type="ECO:0000256" key="1">
    <source>
        <dbReference type="SAM" id="MobiDB-lite"/>
    </source>
</evidence>
<organism evidence="3 4">
    <name type="scientific">Celeribacter arenosi</name>
    <dbReference type="NCBI Taxonomy" id="792649"/>
    <lineage>
        <taxon>Bacteria</taxon>
        <taxon>Pseudomonadati</taxon>
        <taxon>Pseudomonadota</taxon>
        <taxon>Alphaproteobacteria</taxon>
        <taxon>Rhodobacterales</taxon>
        <taxon>Roseobacteraceae</taxon>
        <taxon>Celeribacter</taxon>
    </lineage>
</organism>
<evidence type="ECO:0000313" key="3">
    <source>
        <dbReference type="EMBL" id="GAA3856565.1"/>
    </source>
</evidence>
<dbReference type="Proteomes" id="UP001399917">
    <property type="component" value="Unassembled WGS sequence"/>
</dbReference>
<keyword evidence="4" id="KW-1185">Reference proteome</keyword>
<protein>
    <submittedName>
        <fullName evidence="3">Uncharacterized protein</fullName>
    </submittedName>
</protein>
<evidence type="ECO:0000256" key="2">
    <source>
        <dbReference type="SAM" id="Phobius"/>
    </source>
</evidence>
<dbReference type="RefSeq" id="WP_344842888.1">
    <property type="nucleotide sequence ID" value="NZ_BAABDF010000003.1"/>
</dbReference>
<feature type="transmembrane region" description="Helical" evidence="2">
    <location>
        <begin position="18"/>
        <end position="38"/>
    </location>
</feature>
<gene>
    <name evidence="3" type="ORF">GCM10022404_04410</name>
</gene>